<keyword evidence="1" id="KW-0479">Metal-binding</keyword>
<feature type="domain" description="Peptidase M20 dimerisation" evidence="3">
    <location>
        <begin position="166"/>
        <end position="263"/>
    </location>
</feature>
<evidence type="ECO:0000313" key="5">
    <source>
        <dbReference type="Proteomes" id="UP001500575"/>
    </source>
</evidence>
<dbReference type="PANTHER" id="PTHR43808">
    <property type="entry name" value="ACETYLORNITHINE DEACETYLASE"/>
    <property type="match status" value="1"/>
</dbReference>
<proteinExistence type="predicted"/>
<dbReference type="PIRSF" id="PIRSF037238">
    <property type="entry name" value="Carboxypeptidase_G2"/>
    <property type="match status" value="1"/>
</dbReference>
<dbReference type="InterPro" id="IPR017150">
    <property type="entry name" value="Pept_M20_glutamate_carboxypep"/>
</dbReference>
<keyword evidence="2" id="KW-0378">Hydrolase</keyword>
<dbReference type="InterPro" id="IPR036264">
    <property type="entry name" value="Bact_exopeptidase_dim_dom"/>
</dbReference>
<dbReference type="InterPro" id="IPR050072">
    <property type="entry name" value="Peptidase_M20A"/>
</dbReference>
<comment type="caution">
    <text evidence="4">The sequence shown here is derived from an EMBL/GenBank/DDBJ whole genome shotgun (WGS) entry which is preliminary data.</text>
</comment>
<dbReference type="EMBL" id="BAAAQQ010000013">
    <property type="protein sequence ID" value="GAA2130388.1"/>
    <property type="molecule type" value="Genomic_DNA"/>
</dbReference>
<dbReference type="InterPro" id="IPR002933">
    <property type="entry name" value="Peptidase_M20"/>
</dbReference>
<dbReference type="SUPFAM" id="SSF53187">
    <property type="entry name" value="Zn-dependent exopeptidases"/>
    <property type="match status" value="1"/>
</dbReference>
<dbReference type="CDD" id="cd03885">
    <property type="entry name" value="M20_CPDG2"/>
    <property type="match status" value="1"/>
</dbReference>
<dbReference type="SUPFAM" id="SSF55031">
    <property type="entry name" value="Bacterial exopeptidase dimerisation domain"/>
    <property type="match status" value="1"/>
</dbReference>
<evidence type="ECO:0000313" key="4">
    <source>
        <dbReference type="EMBL" id="GAA2130388.1"/>
    </source>
</evidence>
<protein>
    <submittedName>
        <fullName evidence="4">M20 family metallopeptidase</fullName>
    </submittedName>
</protein>
<dbReference type="Gene3D" id="3.30.70.360">
    <property type="match status" value="1"/>
</dbReference>
<dbReference type="Gene3D" id="3.40.630.10">
    <property type="entry name" value="Zn peptidases"/>
    <property type="match status" value="1"/>
</dbReference>
<evidence type="ECO:0000259" key="3">
    <source>
        <dbReference type="Pfam" id="PF07687"/>
    </source>
</evidence>
<dbReference type="Pfam" id="PF01546">
    <property type="entry name" value="Peptidase_M20"/>
    <property type="match status" value="1"/>
</dbReference>
<gene>
    <name evidence="4" type="ORF">GCM10009843_32930</name>
</gene>
<keyword evidence="5" id="KW-1185">Reference proteome</keyword>
<sequence>MTAWDRARALDRLERLVSTESPSGDPDRLDEVYALVAEWGTQAVGRAPERVVHQGVPHLVWRSDGPARVLLVCHADTVFPVGTIARRPFRVEDGIAYGPGVFDMKAGIVIALDALERINDTDGVSWVVTGDEETGSLTSRALIEELARSAAAALVLEPSLDGALKVGRKGGAFYEISFHGLAAHAGLEPERGRNALLALARWALLVTDLADLPRGTTVTPTRAASGTATNVVPDHGALFVDVRASSTAELLRVDRELRALAQSGSGVDDGVGITVDGGVNRPPLEAESAAGLVALCRAEASRLGQPEPAAALVGGGSDGNFTAALGVPTLDGLGATGHGAHAEHEWVEVESMSARADLVAAMLESLTRSGP</sequence>
<evidence type="ECO:0000256" key="2">
    <source>
        <dbReference type="ARBA" id="ARBA00022801"/>
    </source>
</evidence>
<dbReference type="InterPro" id="IPR011650">
    <property type="entry name" value="Peptidase_M20_dimer"/>
</dbReference>
<organism evidence="4 5">
    <name type="scientific">Nocardioides bigeumensis</name>
    <dbReference type="NCBI Taxonomy" id="433657"/>
    <lineage>
        <taxon>Bacteria</taxon>
        <taxon>Bacillati</taxon>
        <taxon>Actinomycetota</taxon>
        <taxon>Actinomycetes</taxon>
        <taxon>Propionibacteriales</taxon>
        <taxon>Nocardioidaceae</taxon>
        <taxon>Nocardioides</taxon>
    </lineage>
</organism>
<evidence type="ECO:0000256" key="1">
    <source>
        <dbReference type="ARBA" id="ARBA00022723"/>
    </source>
</evidence>
<dbReference type="PANTHER" id="PTHR43808:SF9">
    <property type="entry name" value="BLL0789 PROTEIN"/>
    <property type="match status" value="1"/>
</dbReference>
<dbReference type="Pfam" id="PF07687">
    <property type="entry name" value="M20_dimer"/>
    <property type="match status" value="1"/>
</dbReference>
<accession>A0ABN2YR67</accession>
<dbReference type="Proteomes" id="UP001500575">
    <property type="component" value="Unassembled WGS sequence"/>
</dbReference>
<name>A0ABN2YR67_9ACTN</name>
<dbReference type="RefSeq" id="WP_344304898.1">
    <property type="nucleotide sequence ID" value="NZ_BAAAQQ010000013.1"/>
</dbReference>
<reference evidence="4 5" key="1">
    <citation type="journal article" date="2019" name="Int. J. Syst. Evol. Microbiol.">
        <title>The Global Catalogue of Microorganisms (GCM) 10K type strain sequencing project: providing services to taxonomists for standard genome sequencing and annotation.</title>
        <authorList>
            <consortium name="The Broad Institute Genomics Platform"/>
            <consortium name="The Broad Institute Genome Sequencing Center for Infectious Disease"/>
            <person name="Wu L."/>
            <person name="Ma J."/>
        </authorList>
    </citation>
    <scope>NUCLEOTIDE SEQUENCE [LARGE SCALE GENOMIC DNA]</scope>
    <source>
        <strain evidence="4 5">JCM 16021</strain>
    </source>
</reference>